<keyword evidence="1" id="KW-0472">Membrane</keyword>
<reference evidence="2" key="1">
    <citation type="submission" date="2015-07" db="EMBL/GenBank/DDBJ databases">
        <title>MeaNS - Measles Nucleotide Surveillance Program.</title>
        <authorList>
            <person name="Tran T."/>
            <person name="Druce J."/>
        </authorList>
    </citation>
    <scope>NUCLEOTIDE SEQUENCE</scope>
    <source>
        <strain evidence="2">UCB-OBI-ISO-001</strain>
        <tissue evidence="2">Gonad</tissue>
    </source>
</reference>
<gene>
    <name evidence="2" type="ORF">OCBIM_22006610mg</name>
</gene>
<evidence type="ECO:0000313" key="2">
    <source>
        <dbReference type="EMBL" id="KOF68722.1"/>
    </source>
</evidence>
<feature type="transmembrane region" description="Helical" evidence="1">
    <location>
        <begin position="52"/>
        <end position="70"/>
    </location>
</feature>
<evidence type="ECO:0000256" key="1">
    <source>
        <dbReference type="SAM" id="Phobius"/>
    </source>
</evidence>
<protein>
    <submittedName>
        <fullName evidence="2">Uncharacterized protein</fullName>
    </submittedName>
</protein>
<dbReference type="AlphaFoldDB" id="A0A0L8FVL5"/>
<accession>A0A0L8FVL5</accession>
<organism evidence="2">
    <name type="scientific">Octopus bimaculoides</name>
    <name type="common">California two-spotted octopus</name>
    <dbReference type="NCBI Taxonomy" id="37653"/>
    <lineage>
        <taxon>Eukaryota</taxon>
        <taxon>Metazoa</taxon>
        <taxon>Spiralia</taxon>
        <taxon>Lophotrochozoa</taxon>
        <taxon>Mollusca</taxon>
        <taxon>Cephalopoda</taxon>
        <taxon>Coleoidea</taxon>
        <taxon>Octopodiformes</taxon>
        <taxon>Octopoda</taxon>
        <taxon>Incirrata</taxon>
        <taxon>Octopodidae</taxon>
        <taxon>Octopus</taxon>
    </lineage>
</organism>
<dbReference type="EMBL" id="KQ426030">
    <property type="protein sequence ID" value="KOF68722.1"/>
    <property type="molecule type" value="Genomic_DNA"/>
</dbReference>
<keyword evidence="1" id="KW-1133">Transmembrane helix</keyword>
<feature type="transmembrane region" description="Helical" evidence="1">
    <location>
        <begin position="20"/>
        <end position="40"/>
    </location>
</feature>
<proteinExistence type="predicted"/>
<keyword evidence="1" id="KW-0812">Transmembrane</keyword>
<name>A0A0L8FVL5_OCTBM</name>
<sequence>MKVTFIKCTTNAPQFSYRVFAFPVLINNLCNIALPHFYIICNLMMCHRDVFMNHYNFGLFLFTVNFATNITKSSLKKKIPIVT</sequence>